<dbReference type="AlphaFoldDB" id="X0S4U5"/>
<accession>X0S4U5</accession>
<evidence type="ECO:0000313" key="1">
    <source>
        <dbReference type="EMBL" id="GAF76068.1"/>
    </source>
</evidence>
<protein>
    <submittedName>
        <fullName evidence="1">Uncharacterized protein</fullName>
    </submittedName>
</protein>
<sequence length="65" mass="6768">SLVPLKFGALVPLHYGVLVPLHYGVLALRVTTPGTGGTFFDALSRANLIAVSIDSPTARPALPDI</sequence>
<reference evidence="1" key="1">
    <citation type="journal article" date="2014" name="Front. Microbiol.">
        <title>High frequency of phylogenetically diverse reductive dehalogenase-homologous genes in deep subseafloor sedimentary metagenomes.</title>
        <authorList>
            <person name="Kawai M."/>
            <person name="Futagami T."/>
            <person name="Toyoda A."/>
            <person name="Takaki Y."/>
            <person name="Nishi S."/>
            <person name="Hori S."/>
            <person name="Arai W."/>
            <person name="Tsubouchi T."/>
            <person name="Morono Y."/>
            <person name="Uchiyama I."/>
            <person name="Ito T."/>
            <person name="Fujiyama A."/>
            <person name="Inagaki F."/>
            <person name="Takami H."/>
        </authorList>
    </citation>
    <scope>NUCLEOTIDE SEQUENCE</scope>
    <source>
        <strain evidence="1">Expedition CK06-06</strain>
    </source>
</reference>
<feature type="non-terminal residue" evidence="1">
    <location>
        <position position="1"/>
    </location>
</feature>
<name>X0S4U5_9ZZZZ</name>
<dbReference type="EMBL" id="BARS01000355">
    <property type="protein sequence ID" value="GAF76068.1"/>
    <property type="molecule type" value="Genomic_DNA"/>
</dbReference>
<gene>
    <name evidence="1" type="ORF">S01H1_00910</name>
</gene>
<comment type="caution">
    <text evidence="1">The sequence shown here is derived from an EMBL/GenBank/DDBJ whole genome shotgun (WGS) entry which is preliminary data.</text>
</comment>
<organism evidence="1">
    <name type="scientific">marine sediment metagenome</name>
    <dbReference type="NCBI Taxonomy" id="412755"/>
    <lineage>
        <taxon>unclassified sequences</taxon>
        <taxon>metagenomes</taxon>
        <taxon>ecological metagenomes</taxon>
    </lineage>
</organism>
<proteinExistence type="predicted"/>